<protein>
    <submittedName>
        <fullName evidence="1">Phosphate import ATP-binding protein pstB</fullName>
    </submittedName>
</protein>
<keyword evidence="1" id="KW-0547">Nucleotide-binding</keyword>
<evidence type="ECO:0000313" key="2">
    <source>
        <dbReference type="Proteomes" id="UP000325081"/>
    </source>
</evidence>
<evidence type="ECO:0000313" key="1">
    <source>
        <dbReference type="EMBL" id="GER52792.1"/>
    </source>
</evidence>
<dbReference type="EMBL" id="BKCP01010514">
    <property type="protein sequence ID" value="GER52792.1"/>
    <property type="molecule type" value="Genomic_DNA"/>
</dbReference>
<reference evidence="2" key="1">
    <citation type="journal article" date="2019" name="Curr. Biol.">
        <title>Genome Sequence of Striga asiatica Provides Insight into the Evolution of Plant Parasitism.</title>
        <authorList>
            <person name="Yoshida S."/>
            <person name="Kim S."/>
            <person name="Wafula E.K."/>
            <person name="Tanskanen J."/>
            <person name="Kim Y.M."/>
            <person name="Honaas L."/>
            <person name="Yang Z."/>
            <person name="Spallek T."/>
            <person name="Conn C.E."/>
            <person name="Ichihashi Y."/>
            <person name="Cheong K."/>
            <person name="Cui S."/>
            <person name="Der J.P."/>
            <person name="Gundlach H."/>
            <person name="Jiao Y."/>
            <person name="Hori C."/>
            <person name="Ishida J.K."/>
            <person name="Kasahara H."/>
            <person name="Kiba T."/>
            <person name="Kim M.S."/>
            <person name="Koo N."/>
            <person name="Laohavisit A."/>
            <person name="Lee Y.H."/>
            <person name="Lumba S."/>
            <person name="McCourt P."/>
            <person name="Mortimer J.C."/>
            <person name="Mutuku J.M."/>
            <person name="Nomura T."/>
            <person name="Sasaki-Sekimoto Y."/>
            <person name="Seto Y."/>
            <person name="Wang Y."/>
            <person name="Wakatake T."/>
            <person name="Sakakibara H."/>
            <person name="Demura T."/>
            <person name="Yamaguchi S."/>
            <person name="Yoneyama K."/>
            <person name="Manabe R.I."/>
            <person name="Nelson D.C."/>
            <person name="Schulman A.H."/>
            <person name="Timko M.P."/>
            <person name="dePamphilis C.W."/>
            <person name="Choi D."/>
            <person name="Shirasu K."/>
        </authorList>
    </citation>
    <scope>NUCLEOTIDE SEQUENCE [LARGE SCALE GENOMIC DNA]</scope>
    <source>
        <strain evidence="2">cv. UVA1</strain>
    </source>
</reference>
<accession>A0A5A7R5V9</accession>
<dbReference type="Proteomes" id="UP000325081">
    <property type="component" value="Unassembled WGS sequence"/>
</dbReference>
<organism evidence="1 2">
    <name type="scientific">Striga asiatica</name>
    <name type="common">Asiatic witchweed</name>
    <name type="synonym">Buchnera asiatica</name>
    <dbReference type="NCBI Taxonomy" id="4170"/>
    <lineage>
        <taxon>Eukaryota</taxon>
        <taxon>Viridiplantae</taxon>
        <taxon>Streptophyta</taxon>
        <taxon>Embryophyta</taxon>
        <taxon>Tracheophyta</taxon>
        <taxon>Spermatophyta</taxon>
        <taxon>Magnoliopsida</taxon>
        <taxon>eudicotyledons</taxon>
        <taxon>Gunneridae</taxon>
        <taxon>Pentapetalae</taxon>
        <taxon>asterids</taxon>
        <taxon>lamiids</taxon>
        <taxon>Lamiales</taxon>
        <taxon>Orobanchaceae</taxon>
        <taxon>Buchnereae</taxon>
        <taxon>Striga</taxon>
    </lineage>
</organism>
<name>A0A5A7R5V9_STRAF</name>
<proteinExistence type="predicted"/>
<dbReference type="GO" id="GO:0005524">
    <property type="term" value="F:ATP binding"/>
    <property type="evidence" value="ECO:0007669"/>
    <property type="project" value="UniProtKB-KW"/>
</dbReference>
<sequence length="162" mass="18143">MENGRHVSIFDDVTNEMKKNFNTLTAQSWKWRRMMAGANGDRSAGEERGSCLTMETVDSIFRKPELPVEAPASRPLSAVPLVILALLAIIVVFEVRAHVQYPIVVDLKLHVLFGQARKIEFEDVGFRGLLPVHGPNGFLRPGPEHVAGREEWIRKKGLKCEG</sequence>
<comment type="caution">
    <text evidence="1">The sequence shown here is derived from an EMBL/GenBank/DDBJ whole genome shotgun (WGS) entry which is preliminary data.</text>
</comment>
<dbReference type="AlphaFoldDB" id="A0A5A7R5V9"/>
<gene>
    <name evidence="1" type="ORF">STAS_30275</name>
</gene>
<keyword evidence="1" id="KW-0067">ATP-binding</keyword>
<keyword evidence="2" id="KW-1185">Reference proteome</keyword>